<dbReference type="EMBL" id="JANBOJ010000002">
    <property type="protein sequence ID" value="KAJ1725672.1"/>
    <property type="molecule type" value="Genomic_DNA"/>
</dbReference>
<reference evidence="5" key="1">
    <citation type="submission" date="2022-07" db="EMBL/GenBank/DDBJ databases">
        <title>Phylogenomic reconstructions and comparative analyses of Kickxellomycotina fungi.</title>
        <authorList>
            <person name="Reynolds N.K."/>
            <person name="Stajich J.E."/>
            <person name="Barry K."/>
            <person name="Grigoriev I.V."/>
            <person name="Crous P."/>
            <person name="Smith M.E."/>
        </authorList>
    </citation>
    <scope>NUCLEOTIDE SEQUENCE</scope>
    <source>
        <strain evidence="5">NBRC 32514</strain>
    </source>
</reference>
<dbReference type="GO" id="GO:0005509">
    <property type="term" value="F:calcium ion binding"/>
    <property type="evidence" value="ECO:0007669"/>
    <property type="project" value="InterPro"/>
</dbReference>
<proteinExistence type="predicted"/>
<feature type="domain" description="EF-hand" evidence="4">
    <location>
        <begin position="99"/>
        <end position="134"/>
    </location>
</feature>
<dbReference type="Gene3D" id="1.10.238.10">
    <property type="entry name" value="EF-hand"/>
    <property type="match status" value="2"/>
</dbReference>
<feature type="region of interest" description="Disordered" evidence="3">
    <location>
        <begin position="1"/>
        <end position="23"/>
    </location>
</feature>
<feature type="domain" description="EF-hand" evidence="4">
    <location>
        <begin position="26"/>
        <end position="61"/>
    </location>
</feature>
<evidence type="ECO:0000256" key="1">
    <source>
        <dbReference type="ARBA" id="ARBA00022723"/>
    </source>
</evidence>
<dbReference type="Proteomes" id="UP001149813">
    <property type="component" value="Unassembled WGS sequence"/>
</dbReference>
<dbReference type="CDD" id="cd00051">
    <property type="entry name" value="EFh"/>
    <property type="match status" value="1"/>
</dbReference>
<accession>A0A9W7Y8E3</accession>
<organism evidence="5 6">
    <name type="scientific">Coemansia erecta</name>
    <dbReference type="NCBI Taxonomy" id="147472"/>
    <lineage>
        <taxon>Eukaryota</taxon>
        <taxon>Fungi</taxon>
        <taxon>Fungi incertae sedis</taxon>
        <taxon>Zoopagomycota</taxon>
        <taxon>Kickxellomycotina</taxon>
        <taxon>Kickxellomycetes</taxon>
        <taxon>Kickxellales</taxon>
        <taxon>Kickxellaceae</taxon>
        <taxon>Coemansia</taxon>
    </lineage>
</organism>
<feature type="compositionally biased region" description="Polar residues" evidence="3">
    <location>
        <begin position="1"/>
        <end position="22"/>
    </location>
</feature>
<keyword evidence="1" id="KW-0479">Metal-binding</keyword>
<keyword evidence="2" id="KW-0677">Repeat</keyword>
<comment type="caution">
    <text evidence="5">The sequence shown here is derived from an EMBL/GenBank/DDBJ whole genome shotgun (WGS) entry which is preliminary data.</text>
</comment>
<keyword evidence="6" id="KW-1185">Reference proteome</keyword>
<dbReference type="AlphaFoldDB" id="A0A9W7Y8E3"/>
<evidence type="ECO:0000313" key="5">
    <source>
        <dbReference type="EMBL" id="KAJ1725672.1"/>
    </source>
</evidence>
<dbReference type="SMART" id="SM00054">
    <property type="entry name" value="EFh"/>
    <property type="match status" value="3"/>
</dbReference>
<gene>
    <name evidence="5" type="primary">CDC31</name>
    <name evidence="5" type="ORF">LPJ53_000151</name>
</gene>
<dbReference type="Pfam" id="PF13499">
    <property type="entry name" value="EF-hand_7"/>
    <property type="match status" value="2"/>
</dbReference>
<dbReference type="GO" id="GO:0016460">
    <property type="term" value="C:myosin II complex"/>
    <property type="evidence" value="ECO:0007669"/>
    <property type="project" value="TreeGrafter"/>
</dbReference>
<dbReference type="PANTHER" id="PTHR23048:SF48">
    <property type="entry name" value="CENTRIN 3"/>
    <property type="match status" value="1"/>
</dbReference>
<protein>
    <submittedName>
        <fullName evidence="5">Calcium-binding component of the spindle pole body (SPB) half-bridge</fullName>
    </submittedName>
</protein>
<dbReference type="InterPro" id="IPR002048">
    <property type="entry name" value="EF_hand_dom"/>
</dbReference>
<dbReference type="FunFam" id="1.10.238.10:FF:000003">
    <property type="entry name" value="Calmodulin A"/>
    <property type="match status" value="1"/>
</dbReference>
<evidence type="ECO:0000313" key="6">
    <source>
        <dbReference type="Proteomes" id="UP001149813"/>
    </source>
</evidence>
<evidence type="ECO:0000259" key="4">
    <source>
        <dbReference type="PROSITE" id="PS50222"/>
    </source>
</evidence>
<name>A0A9W7Y8E3_9FUNG</name>
<dbReference type="PROSITE" id="PS50222">
    <property type="entry name" value="EF_HAND_2"/>
    <property type="match status" value="3"/>
</dbReference>
<feature type="domain" description="EF-hand" evidence="4">
    <location>
        <begin position="135"/>
        <end position="168"/>
    </location>
</feature>
<dbReference type="OrthoDB" id="26525at2759"/>
<dbReference type="PANTHER" id="PTHR23048">
    <property type="entry name" value="MYOSIN LIGHT CHAIN 1, 3"/>
    <property type="match status" value="1"/>
</dbReference>
<dbReference type="InterPro" id="IPR050230">
    <property type="entry name" value="CALM/Myosin/TropC-like"/>
</dbReference>
<dbReference type="InterPro" id="IPR011992">
    <property type="entry name" value="EF-hand-dom_pair"/>
</dbReference>
<evidence type="ECO:0000256" key="2">
    <source>
        <dbReference type="ARBA" id="ARBA00022737"/>
    </source>
</evidence>
<sequence>MNGTSHYTHTSRAAGSRATQTKLSDEKLEEIREAFNLFDTKKSGYLDYFELKVAMRALGFDLKKDEVLKLLQRQNADDHSKISQDGFMKVAAEMISNRNPVDEYKKAFKLIDENNTGFITANSLRRIARELGENISDEEISAMIEEFDIRGDGNIKEDEFVQIMMSGH</sequence>
<dbReference type="SUPFAM" id="SSF47473">
    <property type="entry name" value="EF-hand"/>
    <property type="match status" value="1"/>
</dbReference>
<evidence type="ECO:0000256" key="3">
    <source>
        <dbReference type="SAM" id="MobiDB-lite"/>
    </source>
</evidence>